<comment type="caution">
    <text evidence="1">The sequence shown here is derived from an EMBL/GenBank/DDBJ whole genome shotgun (WGS) entry which is preliminary data.</text>
</comment>
<protein>
    <recommendedName>
        <fullName evidence="3">Molybdenum cofactor carrier</fullName>
    </recommendedName>
</protein>
<dbReference type="AlphaFoldDB" id="D6SJU2"/>
<evidence type="ECO:0008006" key="3">
    <source>
        <dbReference type="Google" id="ProtNLM"/>
    </source>
</evidence>
<keyword evidence="2" id="KW-1185">Reference proteome</keyword>
<proteinExistence type="predicted"/>
<name>D6SJU2_9BACT</name>
<gene>
    <name evidence="1" type="ORF">Dthio_PD3599</name>
</gene>
<dbReference type="Pfam" id="PF12694">
    <property type="entry name" value="cpYpsA"/>
    <property type="match status" value="1"/>
</dbReference>
<dbReference type="Proteomes" id="UP000005496">
    <property type="component" value="Unassembled WGS sequence"/>
</dbReference>
<dbReference type="RefSeq" id="WP_008869270.1">
    <property type="nucleotide sequence ID" value="NZ_ACJN02000001.1"/>
</dbReference>
<reference evidence="1" key="1">
    <citation type="submission" date="2010-05" db="EMBL/GenBank/DDBJ databases">
        <title>The draft genome of Desulfonatronospira thiodismutans ASO3-1.</title>
        <authorList>
            <consortium name="US DOE Joint Genome Institute (JGI-PGF)"/>
            <person name="Lucas S."/>
            <person name="Copeland A."/>
            <person name="Lapidus A."/>
            <person name="Cheng J.-F."/>
            <person name="Bruce D."/>
            <person name="Goodwin L."/>
            <person name="Pitluck S."/>
            <person name="Chertkov O."/>
            <person name="Brettin T."/>
            <person name="Detter J.C."/>
            <person name="Han C."/>
            <person name="Land M.L."/>
            <person name="Hauser L."/>
            <person name="Kyrpides N."/>
            <person name="Mikhailova N."/>
            <person name="Muyzer G."/>
            <person name="Woyke T."/>
        </authorList>
    </citation>
    <scope>NUCLEOTIDE SEQUENCE [LARGE SCALE GENOMIC DNA]</scope>
    <source>
        <strain evidence="1">ASO3-1</strain>
    </source>
</reference>
<dbReference type="Gene3D" id="3.40.50.450">
    <property type="match status" value="1"/>
</dbReference>
<dbReference type="EMBL" id="ACJN02000001">
    <property type="protein sequence ID" value="EFI36145.1"/>
    <property type="molecule type" value="Genomic_DNA"/>
</dbReference>
<dbReference type="SUPFAM" id="SSF102405">
    <property type="entry name" value="MCP/YpsA-like"/>
    <property type="match status" value="1"/>
</dbReference>
<sequence length="168" mass="18636">MTKRKIFEKIITGGQTGAALGALDAALELGHPCGGWCPKGRKSEAGPIPAKYPVQELDSADYRVRNKQNVIDSDGTMIFTYGKPTGGTNLTFNMAIKHEKPLYVCDLEDDPLNKDIDFIWEWGLESDVYVLNVAGPRESKHPNTQVLVKTVMFMLLEHARKSYPVVQA</sequence>
<organism evidence="1 2">
    <name type="scientific">Desulfonatronospira thiodismutans ASO3-1</name>
    <dbReference type="NCBI Taxonomy" id="555779"/>
    <lineage>
        <taxon>Bacteria</taxon>
        <taxon>Pseudomonadati</taxon>
        <taxon>Thermodesulfobacteriota</taxon>
        <taxon>Desulfovibrionia</taxon>
        <taxon>Desulfovibrionales</taxon>
        <taxon>Desulfonatronovibrionaceae</taxon>
        <taxon>Desulfonatronospira</taxon>
    </lineage>
</organism>
<evidence type="ECO:0000313" key="2">
    <source>
        <dbReference type="Proteomes" id="UP000005496"/>
    </source>
</evidence>
<dbReference type="eggNOG" id="COG0758">
    <property type="taxonomic scope" value="Bacteria"/>
</dbReference>
<evidence type="ECO:0000313" key="1">
    <source>
        <dbReference type="EMBL" id="EFI36145.1"/>
    </source>
</evidence>
<dbReference type="InterPro" id="IPR024755">
    <property type="entry name" value="cpYpsA"/>
</dbReference>
<accession>D6SJU2</accession>
<dbReference type="OrthoDB" id="283616at2"/>